<keyword evidence="1" id="KW-0547">Nucleotide-binding</keyword>
<keyword evidence="2" id="KW-0067">ATP-binding</keyword>
<dbReference type="SMART" id="SM00382">
    <property type="entry name" value="AAA"/>
    <property type="match status" value="1"/>
</dbReference>
<dbReference type="PROSITE" id="PS00676">
    <property type="entry name" value="SIGMA54_INTERACT_2"/>
    <property type="match status" value="1"/>
</dbReference>
<feature type="domain" description="Sigma-54 factor interaction" evidence="9">
    <location>
        <begin position="249"/>
        <end position="478"/>
    </location>
</feature>
<dbReference type="FunFam" id="3.40.50.300:FF:000006">
    <property type="entry name" value="DNA-binding transcriptional regulator NtrC"/>
    <property type="match status" value="1"/>
</dbReference>
<dbReference type="SUPFAM" id="SSF46689">
    <property type="entry name" value="Homeodomain-like"/>
    <property type="match status" value="1"/>
</dbReference>
<evidence type="ECO:0000256" key="1">
    <source>
        <dbReference type="ARBA" id="ARBA00022741"/>
    </source>
</evidence>
<dbReference type="Pfam" id="PF02830">
    <property type="entry name" value="V4R"/>
    <property type="match status" value="1"/>
</dbReference>
<dbReference type="SUPFAM" id="SSF111126">
    <property type="entry name" value="Ligand-binding domain in the NO signalling and Golgi transport"/>
    <property type="match status" value="1"/>
</dbReference>
<dbReference type="PROSITE" id="PS50045">
    <property type="entry name" value="SIGMA54_INTERACT_4"/>
    <property type="match status" value="1"/>
</dbReference>
<evidence type="ECO:0000259" key="9">
    <source>
        <dbReference type="PROSITE" id="PS50045"/>
    </source>
</evidence>
<evidence type="ECO:0000256" key="3">
    <source>
        <dbReference type="ARBA" id="ARBA00023012"/>
    </source>
</evidence>
<dbReference type="Pfam" id="PF02954">
    <property type="entry name" value="HTH_8"/>
    <property type="match status" value="1"/>
</dbReference>
<dbReference type="InterPro" id="IPR009057">
    <property type="entry name" value="Homeodomain-like_sf"/>
</dbReference>
<comment type="caution">
    <text evidence="10">The sequence shown here is derived from an EMBL/GenBank/DDBJ whole genome shotgun (WGS) entry which is preliminary data.</text>
</comment>
<accession>A0A366EL19</accession>
<evidence type="ECO:0000313" key="10">
    <source>
        <dbReference type="EMBL" id="RBP03058.1"/>
    </source>
</evidence>
<proteinExistence type="predicted"/>
<dbReference type="Gene3D" id="3.40.50.300">
    <property type="entry name" value="P-loop containing nucleotide triphosphate hydrolases"/>
    <property type="match status" value="1"/>
</dbReference>
<dbReference type="Pfam" id="PF00158">
    <property type="entry name" value="Sigma54_activat"/>
    <property type="match status" value="1"/>
</dbReference>
<dbReference type="InterPro" id="IPR024096">
    <property type="entry name" value="NO_sig/Golgi_transp_ligand-bd"/>
</dbReference>
<dbReference type="GO" id="GO:0043565">
    <property type="term" value="F:sequence-specific DNA binding"/>
    <property type="evidence" value="ECO:0007669"/>
    <property type="project" value="InterPro"/>
</dbReference>
<dbReference type="InterPro" id="IPR002078">
    <property type="entry name" value="Sigma_54_int"/>
</dbReference>
<dbReference type="SUPFAM" id="SSF52540">
    <property type="entry name" value="P-loop containing nucleoside triphosphate hydrolases"/>
    <property type="match status" value="1"/>
</dbReference>
<feature type="compositionally biased region" description="Basic and acidic residues" evidence="8">
    <location>
        <begin position="1"/>
        <end position="11"/>
    </location>
</feature>
<evidence type="ECO:0000256" key="5">
    <source>
        <dbReference type="ARBA" id="ARBA00023125"/>
    </source>
</evidence>
<sequence>MSKASRLDGPRGADAPPSSPTQGAAGGFFDLVGRLHFSTADGRIWLDDQRMLLLNARSLGRLRRDMIDTVGFETARGLMTRMGYFAGVTDARMARKVRANLSMRDMFLVGPNMHCLEGVGMTEPVKLEVDVERGVHHGEFIWTNPVEDEEHLRFFPIGPEPACWMQIGYASGFSTEFMGRPVLYREVECQSMGHAACRIVGKVVDDWGPEAAEELRLMMPESALEHSTDRKPPALAVLPGGAEGTQDGPVGVSPGFNATAQMVRRVAPTRATVLFLGESGVGKEVFARLLHRQSGRGERPFVAVNCATLPDQLVEAELFGVEKGAYTGAVASRAGRFERADGGTLFLDEIGTLNAAAQAKLLRALQEGEVERVGGAATLRVDVRVVAATNVDLRQAVRAGQFREDLFFRLNVFPVAIPPLRQRHEDIPALVAHFLAKFNARHGRRMEGFTQRAIDALLSYPWPGNVRELENVIERGVVLAPEGAPIDTPHLFTSGELVDDRRLSLNRDGRIAPAGAPASHPRDAGADEAARLASSVKTLLEAEEGSVEPFSLEHFETLLLRRAVDRAEGNLAAAARLLGITRAQLVYRLKSRDLGQAAAVGT</sequence>
<dbReference type="Gene3D" id="1.10.8.60">
    <property type="match status" value="1"/>
</dbReference>
<evidence type="ECO:0000256" key="8">
    <source>
        <dbReference type="SAM" id="MobiDB-lite"/>
    </source>
</evidence>
<dbReference type="InterPro" id="IPR025943">
    <property type="entry name" value="Sigma_54_int_dom_ATP-bd_2"/>
</dbReference>
<dbReference type="InterPro" id="IPR027417">
    <property type="entry name" value="P-loop_NTPase"/>
</dbReference>
<keyword evidence="11" id="KW-1185">Reference proteome</keyword>
<dbReference type="GO" id="GO:0006355">
    <property type="term" value="P:regulation of DNA-templated transcription"/>
    <property type="evidence" value="ECO:0007669"/>
    <property type="project" value="InterPro"/>
</dbReference>
<dbReference type="SMART" id="SM00989">
    <property type="entry name" value="V4R"/>
    <property type="match status" value="1"/>
</dbReference>
<dbReference type="PROSITE" id="PS00675">
    <property type="entry name" value="SIGMA54_INTERACT_1"/>
    <property type="match status" value="1"/>
</dbReference>
<dbReference type="Pfam" id="PF25601">
    <property type="entry name" value="AAA_lid_14"/>
    <property type="match status" value="1"/>
</dbReference>
<dbReference type="InterPro" id="IPR010523">
    <property type="entry name" value="XylR_N"/>
</dbReference>
<dbReference type="FunFam" id="1.10.8.60:FF:000014">
    <property type="entry name" value="DNA-binding transcriptional regulator NtrC"/>
    <property type="match status" value="1"/>
</dbReference>
<dbReference type="InterPro" id="IPR002197">
    <property type="entry name" value="HTH_Fis"/>
</dbReference>
<dbReference type="GO" id="GO:0005524">
    <property type="term" value="F:ATP binding"/>
    <property type="evidence" value="ECO:0007669"/>
    <property type="project" value="UniProtKB-KW"/>
</dbReference>
<dbReference type="Pfam" id="PF06505">
    <property type="entry name" value="XylR_N"/>
    <property type="match status" value="1"/>
</dbReference>
<evidence type="ECO:0000313" key="11">
    <source>
        <dbReference type="Proteomes" id="UP000253529"/>
    </source>
</evidence>
<protein>
    <submittedName>
        <fullName evidence="10">Regulatory Fis family protein</fullName>
    </submittedName>
</protein>
<dbReference type="GO" id="GO:0000160">
    <property type="term" value="P:phosphorelay signal transduction system"/>
    <property type="evidence" value="ECO:0007669"/>
    <property type="project" value="UniProtKB-KW"/>
</dbReference>
<evidence type="ECO:0000256" key="4">
    <source>
        <dbReference type="ARBA" id="ARBA00023015"/>
    </source>
</evidence>
<dbReference type="Gene3D" id="1.10.10.60">
    <property type="entry name" value="Homeodomain-like"/>
    <property type="match status" value="1"/>
</dbReference>
<dbReference type="CDD" id="cd00009">
    <property type="entry name" value="AAA"/>
    <property type="match status" value="1"/>
</dbReference>
<evidence type="ECO:0000256" key="7">
    <source>
        <dbReference type="ARBA" id="ARBA00023163"/>
    </source>
</evidence>
<reference evidence="10 11" key="1">
    <citation type="submission" date="2018-06" db="EMBL/GenBank/DDBJ databases">
        <title>Genomic Encyclopedia of Type Strains, Phase IV (KMG-IV): sequencing the most valuable type-strain genomes for metagenomic binning, comparative biology and taxonomic classification.</title>
        <authorList>
            <person name="Goeker M."/>
        </authorList>
    </citation>
    <scope>NUCLEOTIDE SEQUENCE [LARGE SCALE GENOMIC DNA]</scope>
    <source>
        <strain evidence="10 11">DSM 24875</strain>
    </source>
</reference>
<name>A0A366EL19_9HYPH</name>
<feature type="region of interest" description="Disordered" evidence="8">
    <location>
        <begin position="1"/>
        <end position="22"/>
    </location>
</feature>
<dbReference type="AlphaFoldDB" id="A0A366EL19"/>
<organism evidence="10 11">
    <name type="scientific">Roseiarcus fermentans</name>
    <dbReference type="NCBI Taxonomy" id="1473586"/>
    <lineage>
        <taxon>Bacteria</taxon>
        <taxon>Pseudomonadati</taxon>
        <taxon>Pseudomonadota</taxon>
        <taxon>Alphaproteobacteria</taxon>
        <taxon>Hyphomicrobiales</taxon>
        <taxon>Roseiarcaceae</taxon>
        <taxon>Roseiarcus</taxon>
    </lineage>
</organism>
<dbReference type="Gene3D" id="3.30.1380.20">
    <property type="entry name" value="Trafficking protein particle complex subunit 3"/>
    <property type="match status" value="1"/>
</dbReference>
<dbReference type="InterPro" id="IPR025662">
    <property type="entry name" value="Sigma_54_int_dom_ATP-bd_1"/>
</dbReference>
<keyword evidence="3" id="KW-0902">Two-component regulatory system</keyword>
<dbReference type="RefSeq" id="WP_113893066.1">
    <property type="nucleotide sequence ID" value="NZ_QNRK01000047.1"/>
</dbReference>
<dbReference type="PANTHER" id="PTHR32071">
    <property type="entry name" value="TRANSCRIPTIONAL REGULATORY PROTEIN"/>
    <property type="match status" value="1"/>
</dbReference>
<gene>
    <name evidence="10" type="ORF">DFR50_14731</name>
</gene>
<dbReference type="InterPro" id="IPR025944">
    <property type="entry name" value="Sigma_54_int_dom_CS"/>
</dbReference>
<dbReference type="Proteomes" id="UP000253529">
    <property type="component" value="Unassembled WGS sequence"/>
</dbReference>
<dbReference type="InterPro" id="IPR004096">
    <property type="entry name" value="V4R"/>
</dbReference>
<keyword evidence="7" id="KW-0804">Transcription</keyword>
<dbReference type="InterPro" id="IPR058031">
    <property type="entry name" value="AAA_lid_NorR"/>
</dbReference>
<dbReference type="OrthoDB" id="9761019at2"/>
<evidence type="ECO:0000256" key="2">
    <source>
        <dbReference type="ARBA" id="ARBA00022840"/>
    </source>
</evidence>
<dbReference type="EMBL" id="QNRK01000047">
    <property type="protein sequence ID" value="RBP03058.1"/>
    <property type="molecule type" value="Genomic_DNA"/>
</dbReference>
<dbReference type="PRINTS" id="PR01590">
    <property type="entry name" value="HTHFIS"/>
</dbReference>
<evidence type="ECO:0000256" key="6">
    <source>
        <dbReference type="ARBA" id="ARBA00023159"/>
    </source>
</evidence>
<keyword evidence="5" id="KW-0238">DNA-binding</keyword>
<dbReference type="PROSITE" id="PS00688">
    <property type="entry name" value="SIGMA54_INTERACT_3"/>
    <property type="match status" value="1"/>
</dbReference>
<keyword evidence="6" id="KW-0010">Activator</keyword>
<dbReference type="InterPro" id="IPR003593">
    <property type="entry name" value="AAA+_ATPase"/>
</dbReference>
<keyword evidence="4" id="KW-0805">Transcription regulation</keyword>